<proteinExistence type="predicted"/>
<accession>A0AAN7VAJ5</accession>
<keyword evidence="11" id="KW-1185">Reference proteome</keyword>
<evidence type="ECO:0000256" key="3">
    <source>
        <dbReference type="ARBA" id="ARBA00022692"/>
    </source>
</evidence>
<dbReference type="GO" id="GO:0032222">
    <property type="term" value="P:regulation of synaptic transmission, cholinergic"/>
    <property type="evidence" value="ECO:0007669"/>
    <property type="project" value="InterPro"/>
</dbReference>
<dbReference type="Pfam" id="PF17064">
    <property type="entry name" value="QVR"/>
    <property type="match status" value="1"/>
</dbReference>
<dbReference type="PANTHER" id="PTHR33562">
    <property type="entry name" value="ATILLA, ISOFORM B-RELATED-RELATED"/>
    <property type="match status" value="1"/>
</dbReference>
<evidence type="ECO:0000256" key="9">
    <source>
        <dbReference type="SAM" id="SignalP"/>
    </source>
</evidence>
<dbReference type="InterPro" id="IPR031424">
    <property type="entry name" value="QVR-like"/>
</dbReference>
<comment type="subcellular location">
    <subcellularLocation>
        <location evidence="1">Membrane</location>
        <topology evidence="1">Lipid-anchor</topology>
        <topology evidence="1">GPI-anchor</topology>
    </subcellularLocation>
</comment>
<dbReference type="GO" id="GO:0030431">
    <property type="term" value="P:sleep"/>
    <property type="evidence" value="ECO:0007669"/>
    <property type="project" value="InterPro"/>
</dbReference>
<keyword evidence="8" id="KW-0449">Lipoprotein</keyword>
<evidence type="ECO:0008006" key="12">
    <source>
        <dbReference type="Google" id="ProtNLM"/>
    </source>
</evidence>
<evidence type="ECO:0000256" key="5">
    <source>
        <dbReference type="ARBA" id="ARBA00022989"/>
    </source>
</evidence>
<gene>
    <name evidence="10" type="ORF">RI129_010475</name>
</gene>
<dbReference type="AlphaFoldDB" id="A0AAN7VAJ5"/>
<keyword evidence="4 9" id="KW-0732">Signal</keyword>
<evidence type="ECO:0000256" key="7">
    <source>
        <dbReference type="ARBA" id="ARBA00023180"/>
    </source>
</evidence>
<evidence type="ECO:0000313" key="10">
    <source>
        <dbReference type="EMBL" id="KAK5641928.1"/>
    </source>
</evidence>
<dbReference type="GO" id="GO:0098552">
    <property type="term" value="C:side of membrane"/>
    <property type="evidence" value="ECO:0007669"/>
    <property type="project" value="UniProtKB-KW"/>
</dbReference>
<evidence type="ECO:0000256" key="8">
    <source>
        <dbReference type="ARBA" id="ARBA00023288"/>
    </source>
</evidence>
<name>A0AAN7VAJ5_9COLE</name>
<evidence type="ECO:0000313" key="11">
    <source>
        <dbReference type="Proteomes" id="UP001329430"/>
    </source>
</evidence>
<evidence type="ECO:0000256" key="2">
    <source>
        <dbReference type="ARBA" id="ARBA00022622"/>
    </source>
</evidence>
<sequence>MILCRLLIISLAFSAVFISAESFSEELRCYYCESVNTDACQDPVDTSIITSAVCNTLSYAPRLHRDDDGFQVPDTALEGIDGKFRGVQLLNRIFDKSETDTKDGFRYVCIKVKLTKDELTSSVRTCERVERGVEDVCDFIAQQADPRVTVRSCSSCESDNCNSSGSLQVNLIVSFVCVGIVSILRTVADLS</sequence>
<protein>
    <recommendedName>
        <fullName evidence="12">Protein sleepless</fullName>
    </recommendedName>
</protein>
<keyword evidence="3" id="KW-0812">Transmembrane</keyword>
<keyword evidence="5" id="KW-1133">Transmembrane helix</keyword>
<organism evidence="10 11">
    <name type="scientific">Pyrocoelia pectoralis</name>
    <dbReference type="NCBI Taxonomy" id="417401"/>
    <lineage>
        <taxon>Eukaryota</taxon>
        <taxon>Metazoa</taxon>
        <taxon>Ecdysozoa</taxon>
        <taxon>Arthropoda</taxon>
        <taxon>Hexapoda</taxon>
        <taxon>Insecta</taxon>
        <taxon>Pterygota</taxon>
        <taxon>Neoptera</taxon>
        <taxon>Endopterygota</taxon>
        <taxon>Coleoptera</taxon>
        <taxon>Polyphaga</taxon>
        <taxon>Elateriformia</taxon>
        <taxon>Elateroidea</taxon>
        <taxon>Lampyridae</taxon>
        <taxon>Lampyrinae</taxon>
        <taxon>Pyrocoelia</taxon>
    </lineage>
</organism>
<evidence type="ECO:0000256" key="4">
    <source>
        <dbReference type="ARBA" id="ARBA00022729"/>
    </source>
</evidence>
<keyword evidence="7" id="KW-0325">Glycoprotein</keyword>
<evidence type="ECO:0000256" key="1">
    <source>
        <dbReference type="ARBA" id="ARBA00004589"/>
    </source>
</evidence>
<keyword evidence="2" id="KW-0336">GPI-anchor</keyword>
<evidence type="ECO:0000256" key="6">
    <source>
        <dbReference type="ARBA" id="ARBA00023136"/>
    </source>
</evidence>
<dbReference type="EMBL" id="JAVRBK010000007">
    <property type="protein sequence ID" value="KAK5641928.1"/>
    <property type="molecule type" value="Genomic_DNA"/>
</dbReference>
<keyword evidence="6" id="KW-0472">Membrane</keyword>
<dbReference type="InterPro" id="IPR050975">
    <property type="entry name" value="Sleep_regulator"/>
</dbReference>
<comment type="caution">
    <text evidence="10">The sequence shown here is derived from an EMBL/GenBank/DDBJ whole genome shotgun (WGS) entry which is preliminary data.</text>
</comment>
<feature type="signal peptide" evidence="9">
    <location>
        <begin position="1"/>
        <end position="22"/>
    </location>
</feature>
<dbReference type="Proteomes" id="UP001329430">
    <property type="component" value="Chromosome 7"/>
</dbReference>
<reference evidence="10 11" key="1">
    <citation type="journal article" date="2024" name="Insects">
        <title>An Improved Chromosome-Level Genome Assembly of the Firefly Pyrocoelia pectoralis.</title>
        <authorList>
            <person name="Fu X."/>
            <person name="Meyer-Rochow V.B."/>
            <person name="Ballantyne L."/>
            <person name="Zhu X."/>
        </authorList>
    </citation>
    <scope>NUCLEOTIDE SEQUENCE [LARGE SCALE GENOMIC DNA]</scope>
    <source>
        <strain evidence="10">XCY_ONT2</strain>
    </source>
</reference>
<feature type="chain" id="PRO_5042979928" description="Protein sleepless" evidence="9">
    <location>
        <begin position="23"/>
        <end position="191"/>
    </location>
</feature>